<dbReference type="PANTHER" id="PTHR22954">
    <property type="entry name" value="RETROVIRAL PROTEASE-RELATED"/>
    <property type="match status" value="1"/>
</dbReference>
<keyword evidence="2" id="KW-1185">Reference proteome</keyword>
<dbReference type="Pfam" id="PF03564">
    <property type="entry name" value="DUF1759"/>
    <property type="match status" value="1"/>
</dbReference>
<dbReference type="InterPro" id="IPR005312">
    <property type="entry name" value="DUF1759"/>
</dbReference>
<dbReference type="AlphaFoldDB" id="A0A0N4WNS7"/>
<dbReference type="EMBL" id="UZAF01018032">
    <property type="protein sequence ID" value="VDO47289.1"/>
    <property type="molecule type" value="Genomic_DNA"/>
</dbReference>
<sequence>MSTPFNITTTKQKLTRQLNVLEDFINEANQFSPTWAFPTERLELTIFLTTNKLKATTLKKQIEDQIDKVWNLYESSIQAITTPKEDNSVEQAFSTYWEEKQGEKTLTIATALAHQLQKRITELECQELAIAHSHLPNQFNNTPPQAYAISTTSTIDQKLLNNEIKVPEFHGNPAEFGPFWELFEELVHKQPYSNIAKLSILLNCCKGDAARSLQMIPRTGSSYEKAIQQLKQQYEDPKRITIQMIRQLKAMKYCPNEPRALRNNLSDIQAIIATIQRQGEVVDSTYMTTMVIETFPLCVQEEIARKEFDNELPWTMESLINGLTTIVKRKEHIQSRQEKLTDQASIYLTHTRAHPSISCIGCGQNHRLKHAIYTEHLNKRSTISKTYKHAGNVSACITGHEYAANQTVLIVMEITTVFCVFVGSQTNHSPIP</sequence>
<organism evidence="3">
    <name type="scientific">Haemonchus placei</name>
    <name type="common">Barber's pole worm</name>
    <dbReference type="NCBI Taxonomy" id="6290"/>
    <lineage>
        <taxon>Eukaryota</taxon>
        <taxon>Metazoa</taxon>
        <taxon>Ecdysozoa</taxon>
        <taxon>Nematoda</taxon>
        <taxon>Chromadorea</taxon>
        <taxon>Rhabditida</taxon>
        <taxon>Rhabditina</taxon>
        <taxon>Rhabditomorpha</taxon>
        <taxon>Strongyloidea</taxon>
        <taxon>Trichostrongylidae</taxon>
        <taxon>Haemonchus</taxon>
    </lineage>
</organism>
<dbReference type="PANTHER" id="PTHR22954:SF3">
    <property type="entry name" value="PROTEIN CBG08539"/>
    <property type="match status" value="1"/>
</dbReference>
<evidence type="ECO:0000313" key="1">
    <source>
        <dbReference type="EMBL" id="VDO47289.1"/>
    </source>
</evidence>
<protein>
    <submittedName>
        <fullName evidence="1 3">Uncharacterized protein</fullName>
    </submittedName>
</protein>
<dbReference type="OrthoDB" id="5840675at2759"/>
<accession>A0A0N4WNS7</accession>
<gene>
    <name evidence="1" type="ORF">HPLM_LOCUS12957</name>
</gene>
<reference evidence="1 2" key="2">
    <citation type="submission" date="2018-11" db="EMBL/GenBank/DDBJ databases">
        <authorList>
            <consortium name="Pathogen Informatics"/>
        </authorList>
    </citation>
    <scope>NUCLEOTIDE SEQUENCE [LARGE SCALE GENOMIC DNA]</scope>
    <source>
        <strain evidence="1 2">MHpl1</strain>
    </source>
</reference>
<evidence type="ECO:0000313" key="3">
    <source>
        <dbReference type="WBParaSite" id="HPLM_0001296501-mRNA-1"/>
    </source>
</evidence>
<proteinExistence type="predicted"/>
<dbReference type="Proteomes" id="UP000268014">
    <property type="component" value="Unassembled WGS sequence"/>
</dbReference>
<reference evidence="3" key="1">
    <citation type="submission" date="2017-02" db="UniProtKB">
        <authorList>
            <consortium name="WormBaseParasite"/>
        </authorList>
    </citation>
    <scope>IDENTIFICATION</scope>
</reference>
<name>A0A0N4WNS7_HAEPC</name>
<dbReference type="WBParaSite" id="HPLM_0001296501-mRNA-1">
    <property type="protein sequence ID" value="HPLM_0001296501-mRNA-1"/>
    <property type="gene ID" value="HPLM_0001296501"/>
</dbReference>
<evidence type="ECO:0000313" key="2">
    <source>
        <dbReference type="Proteomes" id="UP000268014"/>
    </source>
</evidence>
<dbReference type="STRING" id="6290.A0A0N4WNS7"/>